<evidence type="ECO:0000313" key="3">
    <source>
        <dbReference type="Proteomes" id="UP000050761"/>
    </source>
</evidence>
<sequence length="125" mass="14792">MEERFVRVGNHFSHSVPNYYLCKVFKPLLAHLLMDTYDKIDPEADVTFEAWYRQHEDIFTVDASSLDEPLKVRLLLHKFGAILYEKFSNYILPRTPRNFLFIKQSRRSRVCSDHSNHYSAPDTPV</sequence>
<proteinExistence type="predicted"/>
<feature type="domain" description="DUF7083" evidence="1">
    <location>
        <begin position="40"/>
        <end position="96"/>
    </location>
</feature>
<dbReference type="OrthoDB" id="5830452at2759"/>
<keyword evidence="3" id="KW-1185">Reference proteome</keyword>
<dbReference type="AlphaFoldDB" id="A0A3P8A8W2"/>
<dbReference type="InterPro" id="IPR055510">
    <property type="entry name" value="DUF7083"/>
</dbReference>
<reference evidence="4" key="2">
    <citation type="submission" date="2019-09" db="UniProtKB">
        <authorList>
            <consortium name="WormBaseParasite"/>
        </authorList>
    </citation>
    <scope>IDENTIFICATION</scope>
</reference>
<protein>
    <submittedName>
        <fullName evidence="4">Rab-GAP TBC domain-containing protein</fullName>
    </submittedName>
</protein>
<dbReference type="EMBL" id="UZAH01027590">
    <property type="protein sequence ID" value="VDO93127.1"/>
    <property type="molecule type" value="Genomic_DNA"/>
</dbReference>
<evidence type="ECO:0000259" key="1">
    <source>
        <dbReference type="Pfam" id="PF23309"/>
    </source>
</evidence>
<dbReference type="WBParaSite" id="HPBE_0001267201-mRNA-1">
    <property type="protein sequence ID" value="HPBE_0001267201-mRNA-1"/>
    <property type="gene ID" value="HPBE_0001267201"/>
</dbReference>
<reference evidence="2 3" key="1">
    <citation type="submission" date="2018-11" db="EMBL/GenBank/DDBJ databases">
        <authorList>
            <consortium name="Pathogen Informatics"/>
        </authorList>
    </citation>
    <scope>NUCLEOTIDE SEQUENCE [LARGE SCALE GENOMIC DNA]</scope>
</reference>
<accession>A0A3P8A8W2</accession>
<evidence type="ECO:0000313" key="2">
    <source>
        <dbReference type="EMBL" id="VDO93127.1"/>
    </source>
</evidence>
<organism evidence="2">
    <name type="scientific">Heligmosomoides polygyrus</name>
    <name type="common">Parasitic roundworm</name>
    <dbReference type="NCBI Taxonomy" id="6339"/>
    <lineage>
        <taxon>Eukaryota</taxon>
        <taxon>Metazoa</taxon>
        <taxon>Ecdysozoa</taxon>
        <taxon>Nematoda</taxon>
        <taxon>Chromadorea</taxon>
        <taxon>Rhabditida</taxon>
        <taxon>Rhabditina</taxon>
        <taxon>Rhabditomorpha</taxon>
        <taxon>Strongyloidea</taxon>
        <taxon>Heligmosomidae</taxon>
        <taxon>Heligmosomoides</taxon>
    </lineage>
</organism>
<evidence type="ECO:0000313" key="4">
    <source>
        <dbReference type="WBParaSite" id="HPBE_0001267201-mRNA-1"/>
    </source>
</evidence>
<dbReference type="Pfam" id="PF23309">
    <property type="entry name" value="DUF7083"/>
    <property type="match status" value="1"/>
</dbReference>
<gene>
    <name evidence="2" type="ORF">HPBE_LOCUS12673</name>
</gene>
<name>A0A3P8A8W2_HELPZ</name>
<dbReference type="Proteomes" id="UP000050761">
    <property type="component" value="Unassembled WGS sequence"/>
</dbReference>